<comment type="similarity">
    <text evidence="1 5">Belongs to the 5-formyltetrahydrofolate cyclo-ligase family.</text>
</comment>
<evidence type="ECO:0000256" key="1">
    <source>
        <dbReference type="ARBA" id="ARBA00010638"/>
    </source>
</evidence>
<dbReference type="GO" id="GO:0046872">
    <property type="term" value="F:metal ion binding"/>
    <property type="evidence" value="ECO:0007669"/>
    <property type="project" value="UniProtKB-KW"/>
</dbReference>
<name>A0A937ALG3_9HYPH</name>
<feature type="binding site" evidence="4">
    <location>
        <begin position="131"/>
        <end position="139"/>
    </location>
    <ligand>
        <name>ATP</name>
        <dbReference type="ChEBI" id="CHEBI:30616"/>
    </ligand>
</feature>
<sequence length="196" mass="22418">MTPKEHKHLLRKKKIVLRNLLSPEYRLMKSTSLAIRGEKDIPFKMGMKIATFYPILSEVNVNLLVERIKKNGYVFCLPVIVNGKMVFRQYNHQEILVKAQFGTLSPPPSSPEIDPDLILMPLIAFDSNGNRIGYGKGHYDRAIADARLKRKDPYLVGIAFDIQETSNIKVEPTDIRLHAVLTENRFNQFNQSVAKI</sequence>
<feature type="binding site" evidence="4">
    <location>
        <position position="58"/>
    </location>
    <ligand>
        <name>substrate</name>
    </ligand>
</feature>
<keyword evidence="3 4" id="KW-0067">ATP-binding</keyword>
<reference evidence="6" key="1">
    <citation type="submission" date="2019-02" db="EMBL/GenBank/DDBJ databases">
        <title>A novel Candidatus Liberibacter species associated with the New Zealand native fuchsia psyllid, Ctenarytaina fuchsiae.</title>
        <authorList>
            <person name="Thompson S.M."/>
            <person name="Jorgensen N."/>
            <person name="David C."/>
            <person name="Bulman S.R."/>
            <person name="Smith G.R."/>
        </authorList>
    </citation>
    <scope>NUCLEOTIDE SEQUENCE</scope>
    <source>
        <strain evidence="6">Oxford</strain>
    </source>
</reference>
<evidence type="ECO:0000256" key="2">
    <source>
        <dbReference type="ARBA" id="ARBA00022741"/>
    </source>
</evidence>
<keyword evidence="5" id="KW-0479">Metal-binding</keyword>
<evidence type="ECO:0000256" key="3">
    <source>
        <dbReference type="ARBA" id="ARBA00022840"/>
    </source>
</evidence>
<organism evidence="6 7">
    <name type="scientific">Candidatus Liberibacter ctenarytainae</name>
    <dbReference type="NCBI Taxonomy" id="2020335"/>
    <lineage>
        <taxon>Bacteria</taxon>
        <taxon>Pseudomonadati</taxon>
        <taxon>Pseudomonadota</taxon>
        <taxon>Alphaproteobacteria</taxon>
        <taxon>Hyphomicrobiales</taxon>
        <taxon>Rhizobiaceae</taxon>
        <taxon>Liberibacter</taxon>
    </lineage>
</organism>
<dbReference type="Proteomes" id="UP000736856">
    <property type="component" value="Unassembled WGS sequence"/>
</dbReference>
<evidence type="ECO:0000313" key="6">
    <source>
        <dbReference type="EMBL" id="MBL0848942.1"/>
    </source>
</evidence>
<dbReference type="PANTHER" id="PTHR23407:SF1">
    <property type="entry name" value="5-FORMYLTETRAHYDROFOLATE CYCLO-LIGASE"/>
    <property type="match status" value="1"/>
</dbReference>
<proteinExistence type="inferred from homology"/>
<gene>
    <name evidence="6" type="ORF">EU981_02440</name>
</gene>
<keyword evidence="2 4" id="KW-0547">Nucleotide-binding</keyword>
<comment type="cofactor">
    <cofactor evidence="5">
        <name>Mg(2+)</name>
        <dbReference type="ChEBI" id="CHEBI:18420"/>
    </cofactor>
</comment>
<dbReference type="InterPro" id="IPR002698">
    <property type="entry name" value="FTHF_cligase"/>
</dbReference>
<feature type="binding site" evidence="4">
    <location>
        <begin position="7"/>
        <end position="11"/>
    </location>
    <ligand>
        <name>ATP</name>
        <dbReference type="ChEBI" id="CHEBI:30616"/>
    </ligand>
</feature>
<dbReference type="AlphaFoldDB" id="A0A937ALG3"/>
<dbReference type="InterPro" id="IPR037171">
    <property type="entry name" value="NagB/RpiA_transferase-like"/>
</dbReference>
<comment type="caution">
    <text evidence="6">The sequence shown here is derived from an EMBL/GenBank/DDBJ whole genome shotgun (WGS) entry which is preliminary data.</text>
</comment>
<dbReference type="NCBIfam" id="TIGR02727">
    <property type="entry name" value="MTHFS_bact"/>
    <property type="match status" value="1"/>
</dbReference>
<dbReference type="EMBL" id="SEOL01000003">
    <property type="protein sequence ID" value="MBL0848942.1"/>
    <property type="molecule type" value="Genomic_DNA"/>
</dbReference>
<evidence type="ECO:0000256" key="4">
    <source>
        <dbReference type="PIRSR" id="PIRSR006806-1"/>
    </source>
</evidence>
<dbReference type="InterPro" id="IPR024185">
    <property type="entry name" value="FTHF_cligase-like_sf"/>
</dbReference>
<protein>
    <recommendedName>
        <fullName evidence="5">5-formyltetrahydrofolate cyclo-ligase</fullName>
        <ecNumber evidence="5">6.3.3.2</ecNumber>
    </recommendedName>
</protein>
<dbReference type="Pfam" id="PF01812">
    <property type="entry name" value="5-FTHF_cyc-lig"/>
    <property type="match status" value="1"/>
</dbReference>
<comment type="catalytic activity">
    <reaction evidence="5">
        <text>(6S)-5-formyl-5,6,7,8-tetrahydrofolate + ATP = (6R)-5,10-methenyltetrahydrofolate + ADP + phosphate</text>
        <dbReference type="Rhea" id="RHEA:10488"/>
        <dbReference type="ChEBI" id="CHEBI:30616"/>
        <dbReference type="ChEBI" id="CHEBI:43474"/>
        <dbReference type="ChEBI" id="CHEBI:57455"/>
        <dbReference type="ChEBI" id="CHEBI:57457"/>
        <dbReference type="ChEBI" id="CHEBI:456216"/>
        <dbReference type="EC" id="6.3.3.2"/>
    </reaction>
</comment>
<accession>A0A937ALG3</accession>
<dbReference type="SUPFAM" id="SSF100950">
    <property type="entry name" value="NagB/RpiA/CoA transferase-like"/>
    <property type="match status" value="1"/>
</dbReference>
<dbReference type="GO" id="GO:0009396">
    <property type="term" value="P:folic acid-containing compound biosynthetic process"/>
    <property type="evidence" value="ECO:0007669"/>
    <property type="project" value="TreeGrafter"/>
</dbReference>
<keyword evidence="5" id="KW-0460">Magnesium</keyword>
<dbReference type="GO" id="GO:0030272">
    <property type="term" value="F:5-formyltetrahydrofolate cyclo-ligase activity"/>
    <property type="evidence" value="ECO:0007669"/>
    <property type="project" value="UniProtKB-EC"/>
</dbReference>
<dbReference type="EC" id="6.3.3.2" evidence="5"/>
<dbReference type="GO" id="GO:0005524">
    <property type="term" value="F:ATP binding"/>
    <property type="evidence" value="ECO:0007669"/>
    <property type="project" value="UniProtKB-KW"/>
</dbReference>
<dbReference type="GO" id="GO:0035999">
    <property type="term" value="P:tetrahydrofolate interconversion"/>
    <property type="evidence" value="ECO:0007669"/>
    <property type="project" value="TreeGrafter"/>
</dbReference>
<keyword evidence="6" id="KW-0436">Ligase</keyword>
<evidence type="ECO:0000313" key="7">
    <source>
        <dbReference type="Proteomes" id="UP000736856"/>
    </source>
</evidence>
<evidence type="ECO:0000256" key="5">
    <source>
        <dbReference type="RuleBase" id="RU361279"/>
    </source>
</evidence>
<dbReference type="PANTHER" id="PTHR23407">
    <property type="entry name" value="ATPASE INHIBITOR/5-FORMYLTETRAHYDROFOLATE CYCLO-LIGASE"/>
    <property type="match status" value="1"/>
</dbReference>
<dbReference type="PIRSF" id="PIRSF006806">
    <property type="entry name" value="FTHF_cligase"/>
    <property type="match status" value="1"/>
</dbReference>
<dbReference type="Gene3D" id="3.40.50.10420">
    <property type="entry name" value="NagB/RpiA/CoA transferase-like"/>
    <property type="match status" value="1"/>
</dbReference>